<keyword evidence="3" id="KW-1185">Reference proteome</keyword>
<sequence>MSVTAISPQPTRKTQQTAGKKIAMSSDEDDDFMASLPRLPTTKEGATCKLCKKVPVEYRAMPCGCFLACQKCAMKIASGGKCKLCHRFFIQLSRLPDDQKRSLAALVPATPTQH</sequence>
<feature type="compositionally biased region" description="Polar residues" evidence="1">
    <location>
        <begin position="1"/>
        <end position="18"/>
    </location>
</feature>
<gene>
    <name evidence="2" type="ORF">PTSG_10965</name>
</gene>
<evidence type="ECO:0008006" key="4">
    <source>
        <dbReference type="Google" id="ProtNLM"/>
    </source>
</evidence>
<dbReference type="InParanoid" id="F2USB3"/>
<evidence type="ECO:0000313" key="2">
    <source>
        <dbReference type="EMBL" id="EGD81022.1"/>
    </source>
</evidence>
<feature type="region of interest" description="Disordered" evidence="1">
    <location>
        <begin position="1"/>
        <end position="28"/>
    </location>
</feature>
<evidence type="ECO:0000256" key="1">
    <source>
        <dbReference type="SAM" id="MobiDB-lite"/>
    </source>
</evidence>
<dbReference type="InterPro" id="IPR013083">
    <property type="entry name" value="Znf_RING/FYVE/PHD"/>
</dbReference>
<protein>
    <recommendedName>
        <fullName evidence="4">RING-type domain-containing protein</fullName>
    </recommendedName>
</protein>
<dbReference type="Gene3D" id="3.30.40.10">
    <property type="entry name" value="Zinc/RING finger domain, C3HC4 (zinc finger)"/>
    <property type="match status" value="1"/>
</dbReference>
<organism evidence="3">
    <name type="scientific">Salpingoeca rosetta (strain ATCC 50818 / BSB-021)</name>
    <dbReference type="NCBI Taxonomy" id="946362"/>
    <lineage>
        <taxon>Eukaryota</taxon>
        <taxon>Choanoflagellata</taxon>
        <taxon>Craspedida</taxon>
        <taxon>Salpingoecidae</taxon>
        <taxon>Salpingoeca</taxon>
    </lineage>
</organism>
<dbReference type="AlphaFoldDB" id="F2USB3"/>
<dbReference type="GeneID" id="16068419"/>
<dbReference type="OrthoDB" id="269956at2759"/>
<dbReference type="Proteomes" id="UP000007799">
    <property type="component" value="Unassembled WGS sequence"/>
</dbReference>
<dbReference type="RefSeq" id="XP_004987892.1">
    <property type="nucleotide sequence ID" value="XM_004987835.1"/>
</dbReference>
<evidence type="ECO:0000313" key="3">
    <source>
        <dbReference type="Proteomes" id="UP000007799"/>
    </source>
</evidence>
<accession>F2USB3</accession>
<proteinExistence type="predicted"/>
<name>F2USB3_SALR5</name>
<dbReference type="Pfam" id="PF13920">
    <property type="entry name" value="zf-C3HC4_3"/>
    <property type="match status" value="1"/>
</dbReference>
<dbReference type="EMBL" id="GL832994">
    <property type="protein sequence ID" value="EGD81022.1"/>
    <property type="molecule type" value="Genomic_DNA"/>
</dbReference>
<reference evidence="2" key="1">
    <citation type="submission" date="2009-08" db="EMBL/GenBank/DDBJ databases">
        <title>Annotation of Salpingoeca rosetta.</title>
        <authorList>
            <consortium name="The Broad Institute Genome Sequencing Platform"/>
            <person name="Russ C."/>
            <person name="Cuomo C."/>
            <person name="Burger G."/>
            <person name="Gray M.W."/>
            <person name="Holland P.W.H."/>
            <person name="King N."/>
            <person name="Lang F.B.F."/>
            <person name="Roger A.J."/>
            <person name="Ruiz-Trillo I."/>
            <person name="Young S.K."/>
            <person name="Zeng Q."/>
            <person name="Gargeya S."/>
            <person name="Alvarado L."/>
            <person name="Berlin A."/>
            <person name="Chapman S.B."/>
            <person name="Chen Z."/>
            <person name="Freedman E."/>
            <person name="Gellesch M."/>
            <person name="Goldberg J."/>
            <person name="Griggs A."/>
            <person name="Gujja S."/>
            <person name="Heilman E."/>
            <person name="Heiman D."/>
            <person name="Howarth C."/>
            <person name="Mehta T."/>
            <person name="Neiman D."/>
            <person name="Pearson M."/>
            <person name="Roberts A."/>
            <person name="Saif S."/>
            <person name="Shea T."/>
            <person name="Shenoy N."/>
            <person name="Sisk P."/>
            <person name="Stolte C."/>
            <person name="Sykes S."/>
            <person name="White J."/>
            <person name="Yandava C."/>
            <person name="Haas B."/>
            <person name="Nusbaum C."/>
            <person name="Birren B."/>
        </authorList>
    </citation>
    <scope>NUCLEOTIDE SEQUENCE [LARGE SCALE GENOMIC DNA]</scope>
    <source>
        <strain evidence="2">ATCC 50818</strain>
    </source>
</reference>
<dbReference type="KEGG" id="sre:PTSG_10965"/>